<evidence type="ECO:0000256" key="1">
    <source>
        <dbReference type="ARBA" id="ARBA00004571"/>
    </source>
</evidence>
<feature type="domain" description="TonB-dependent receptor plug" evidence="8">
    <location>
        <begin position="225"/>
        <end position="353"/>
    </location>
</feature>
<dbReference type="Pfam" id="PF13715">
    <property type="entry name" value="CarbopepD_reg_2"/>
    <property type="match status" value="1"/>
</dbReference>
<evidence type="ECO:0000256" key="3">
    <source>
        <dbReference type="ARBA" id="ARBA00022452"/>
    </source>
</evidence>
<dbReference type="EMBL" id="PYGK01000001">
    <property type="protein sequence ID" value="PSL36107.1"/>
    <property type="molecule type" value="Genomic_DNA"/>
</dbReference>
<dbReference type="InterPro" id="IPR039426">
    <property type="entry name" value="TonB-dep_rcpt-like"/>
</dbReference>
<dbReference type="InterPro" id="IPR023997">
    <property type="entry name" value="TonB-dep_OMP_SusC/RagA_CS"/>
</dbReference>
<protein>
    <submittedName>
        <fullName evidence="9">TonB-linked SusC/RagA family outer membrane protein</fullName>
    </submittedName>
</protein>
<dbReference type="Proteomes" id="UP000240978">
    <property type="component" value="Unassembled WGS sequence"/>
</dbReference>
<dbReference type="NCBIfam" id="TIGR04057">
    <property type="entry name" value="SusC_RagA_signa"/>
    <property type="match status" value="1"/>
</dbReference>
<dbReference type="Pfam" id="PF07715">
    <property type="entry name" value="Plug"/>
    <property type="match status" value="1"/>
</dbReference>
<dbReference type="RefSeq" id="WP_106600623.1">
    <property type="nucleotide sequence ID" value="NZ_PYGK01000001.1"/>
</dbReference>
<comment type="subcellular location">
    <subcellularLocation>
        <location evidence="1 7">Cell outer membrane</location>
        <topology evidence="1 7">Multi-pass membrane protein</topology>
    </subcellularLocation>
</comment>
<dbReference type="SUPFAM" id="SSF49464">
    <property type="entry name" value="Carboxypeptidase regulatory domain-like"/>
    <property type="match status" value="1"/>
</dbReference>
<dbReference type="Gene3D" id="2.40.170.20">
    <property type="entry name" value="TonB-dependent receptor, beta-barrel domain"/>
    <property type="match status" value="1"/>
</dbReference>
<evidence type="ECO:0000259" key="8">
    <source>
        <dbReference type="Pfam" id="PF07715"/>
    </source>
</evidence>
<accession>A0A2P8GQ68</accession>
<evidence type="ECO:0000256" key="2">
    <source>
        <dbReference type="ARBA" id="ARBA00022448"/>
    </source>
</evidence>
<evidence type="ECO:0000313" key="10">
    <source>
        <dbReference type="Proteomes" id="UP000240978"/>
    </source>
</evidence>
<evidence type="ECO:0000256" key="4">
    <source>
        <dbReference type="ARBA" id="ARBA00022692"/>
    </source>
</evidence>
<evidence type="ECO:0000256" key="6">
    <source>
        <dbReference type="ARBA" id="ARBA00023237"/>
    </source>
</evidence>
<organism evidence="9 10">
    <name type="scientific">Chitinophaga ginsengisoli</name>
    <dbReference type="NCBI Taxonomy" id="363837"/>
    <lineage>
        <taxon>Bacteria</taxon>
        <taxon>Pseudomonadati</taxon>
        <taxon>Bacteroidota</taxon>
        <taxon>Chitinophagia</taxon>
        <taxon>Chitinophagales</taxon>
        <taxon>Chitinophagaceae</taxon>
        <taxon>Chitinophaga</taxon>
    </lineage>
</organism>
<gene>
    <name evidence="9" type="ORF">CLV42_101876</name>
</gene>
<comment type="similarity">
    <text evidence="7">Belongs to the TonB-dependent receptor family.</text>
</comment>
<dbReference type="NCBIfam" id="TIGR04056">
    <property type="entry name" value="OMP_RagA_SusC"/>
    <property type="match status" value="1"/>
</dbReference>
<keyword evidence="6 7" id="KW-0998">Cell outer membrane</keyword>
<reference evidence="9 10" key="1">
    <citation type="submission" date="2018-03" db="EMBL/GenBank/DDBJ databases">
        <title>Genomic Encyclopedia of Archaeal and Bacterial Type Strains, Phase II (KMG-II): from individual species to whole genera.</title>
        <authorList>
            <person name="Goeker M."/>
        </authorList>
    </citation>
    <scope>NUCLEOTIDE SEQUENCE [LARGE SCALE GENOMIC DNA]</scope>
    <source>
        <strain evidence="9 10">DSM 18107</strain>
    </source>
</reference>
<proteinExistence type="inferred from homology"/>
<dbReference type="InterPro" id="IPR008969">
    <property type="entry name" value="CarboxyPept-like_regulatory"/>
</dbReference>
<evidence type="ECO:0000256" key="5">
    <source>
        <dbReference type="ARBA" id="ARBA00023136"/>
    </source>
</evidence>
<keyword evidence="2 7" id="KW-0813">Transport</keyword>
<dbReference type="InterPro" id="IPR036942">
    <property type="entry name" value="Beta-barrel_TonB_sf"/>
</dbReference>
<dbReference type="OrthoDB" id="600528at2"/>
<comment type="caution">
    <text evidence="9">The sequence shown here is derived from an EMBL/GenBank/DDBJ whole genome shotgun (WGS) entry which is preliminary data.</text>
</comment>
<dbReference type="SUPFAM" id="SSF56935">
    <property type="entry name" value="Porins"/>
    <property type="match status" value="1"/>
</dbReference>
<keyword evidence="10" id="KW-1185">Reference proteome</keyword>
<evidence type="ECO:0000256" key="7">
    <source>
        <dbReference type="PROSITE-ProRule" id="PRU01360"/>
    </source>
</evidence>
<evidence type="ECO:0000313" key="9">
    <source>
        <dbReference type="EMBL" id="PSL36107.1"/>
    </source>
</evidence>
<dbReference type="PROSITE" id="PS52016">
    <property type="entry name" value="TONB_DEPENDENT_REC_3"/>
    <property type="match status" value="1"/>
</dbReference>
<name>A0A2P8GQ68_9BACT</name>
<sequence length="1139" mass="125349">MRLSVRIVFYKGVFLLATILLLFIQHECIAQSGSIRDKSLTVTITNMPLSTVLKTIQDMSGITIYFNSSEISQFQNITLEAKNESFSHIMRKVLEPRGLEYREISAVAVAVAFKKAERFAEKLIIDTSRSIQGKLISEEGQPIEGASIQVAGTGNGAVSGPDGSFLINNIPAKTKLVITNVSFLSKEVTVGSKSNLGIIVLKHFVGDLEETVVKGYYTTKKKFNTGGVVTIKGEDIARQPVSNPLLAIQGRVPNLVITPTNGLPNGPVFLQLRGQNSISVTNGQRMPTQPLIVVDGVPYQNNISSGGGDATFGSVGSQISALSFINPNDIERIDILADADATSIYGSRGGNGVILITTKRGREGKTSIGINVSTGYNEVPSKIELLNTQQYLQMRRNAFKSDGLAVPDHSSPVKTYENYDLTVWDTARYTDWQEKFLGRLAPFTNANLSINGGNQLMQFLLSGNYNRSKLVYPGDNNYETATVNFNLGTSSANNKFRTLFGGTYVYNNSFSPTTDFARLAVVLAPNAPSIYDKEGNLNWEKLPDVQNDASTWTNPYAQLLVTTTSKTNSVRGSIDISYQILQNLFIKTSAGYTETNTRNLSLTPLASFDPSMSNKVSLAVHNNVQAKSLTVDPQIGYNVNIGKGKLEALALLSYQSQSEYTETSTGQNFSSDVLLGSLENAALITGANTSMQYKYVALSGRLAYNWDGKYLVNLTTRRDGSSRFGPGYQFGSFWSVGTGWIFTEENFMKGKLPFLNFGKLRFSYGTSGNDVIGDYAYIELFQGNKNFAYQGGSVLLTNGAVNPDYHWETIKKLETALEASMLNGRVTTSVAYWRTRASDQLGNYPLPSTAGADVVTRNQDAVIQNSGWDFIVNSKNIASKALQWSSTISFGILKNKLLAKPEGLYNNFGLNRFVEVGKPFAGFVAVYEYKGVNPATGFYQFADKAGNVTTSLFNSYDEAKKVVIQPLTLGLSNSISFKGFTLDFFIQFTKQVGRNYLLDEAFSRYSSLNYGNFLSMPYLEYGNLPVELLNHWQKPGDVAAIQKFSTKRFDYPLRDLYSRAKSSDLAWTDASFIKLRTLSLGYNFPANINTKLKTQNIRVYIQAQNLLTITNYKGLDPETQSATVLPQLRTVAGGIQVRF</sequence>
<keyword evidence="5 7" id="KW-0472">Membrane</keyword>
<dbReference type="InterPro" id="IPR037066">
    <property type="entry name" value="Plug_dom_sf"/>
</dbReference>
<dbReference type="GO" id="GO:0009279">
    <property type="term" value="C:cell outer membrane"/>
    <property type="evidence" value="ECO:0007669"/>
    <property type="project" value="UniProtKB-SubCell"/>
</dbReference>
<dbReference type="Gene3D" id="2.60.40.1120">
    <property type="entry name" value="Carboxypeptidase-like, regulatory domain"/>
    <property type="match status" value="1"/>
</dbReference>
<keyword evidence="4 7" id="KW-0812">Transmembrane</keyword>
<dbReference type="InterPro" id="IPR023996">
    <property type="entry name" value="TonB-dep_OMP_SusC/RagA"/>
</dbReference>
<dbReference type="Gene3D" id="2.170.130.10">
    <property type="entry name" value="TonB-dependent receptor, plug domain"/>
    <property type="match status" value="1"/>
</dbReference>
<dbReference type="InterPro" id="IPR012910">
    <property type="entry name" value="Plug_dom"/>
</dbReference>
<keyword evidence="3 7" id="KW-1134">Transmembrane beta strand</keyword>
<dbReference type="AlphaFoldDB" id="A0A2P8GQ68"/>